<name>A0A150TZT3_SORCE</name>
<reference evidence="2 3" key="1">
    <citation type="submission" date="2014-02" db="EMBL/GenBank/DDBJ databases">
        <title>The small core and large imbalanced accessory genome model reveals a collaborative survival strategy of Sorangium cellulosum strains in nature.</title>
        <authorList>
            <person name="Han K."/>
            <person name="Peng R."/>
            <person name="Blom J."/>
            <person name="Li Y.-Z."/>
        </authorList>
    </citation>
    <scope>NUCLEOTIDE SEQUENCE [LARGE SCALE GENOMIC DNA]</scope>
    <source>
        <strain evidence="2 3">So0007-03</strain>
    </source>
</reference>
<evidence type="ECO:0000313" key="3">
    <source>
        <dbReference type="Proteomes" id="UP000075502"/>
    </source>
</evidence>
<protein>
    <submittedName>
        <fullName evidence="2">Uncharacterized protein</fullName>
    </submittedName>
</protein>
<comment type="caution">
    <text evidence="2">The sequence shown here is derived from an EMBL/GenBank/DDBJ whole genome shotgun (WGS) entry which is preliminary data.</text>
</comment>
<sequence>MRSFGFNVEDIPEAEVEGQKRADLLATYDDEEYIVEAKFRNPHHEWRELCQRAESDAFATTTRDIEPWATLSNVICKAHAQLISTPSSTGAFRMLWVVALHPDDNFVMACTKKALVGTRLLFAYNEADLTKNFGALPQARECYYFDDNDFERYPGIDAAMLCTFQGGQLFVNHFSPNLERFRRSHLYTTINEKGAVVDAEILTRSGRAFMLNNDFLGPRREGAQQIYLRETYGALVSVAVEKQLYGQALAPVSDVQTQIDSGLPSEETRGGGRDGG</sequence>
<feature type="region of interest" description="Disordered" evidence="1">
    <location>
        <begin position="257"/>
        <end position="276"/>
    </location>
</feature>
<dbReference type="AlphaFoldDB" id="A0A150TZT3"/>
<organism evidence="2 3">
    <name type="scientific">Sorangium cellulosum</name>
    <name type="common">Polyangium cellulosum</name>
    <dbReference type="NCBI Taxonomy" id="56"/>
    <lineage>
        <taxon>Bacteria</taxon>
        <taxon>Pseudomonadati</taxon>
        <taxon>Myxococcota</taxon>
        <taxon>Polyangia</taxon>
        <taxon>Polyangiales</taxon>
        <taxon>Polyangiaceae</taxon>
        <taxon>Sorangium</taxon>
    </lineage>
</organism>
<gene>
    <name evidence="2" type="ORF">BE21_13540</name>
</gene>
<dbReference type="Proteomes" id="UP000075502">
    <property type="component" value="Unassembled WGS sequence"/>
</dbReference>
<evidence type="ECO:0000256" key="1">
    <source>
        <dbReference type="SAM" id="MobiDB-lite"/>
    </source>
</evidence>
<evidence type="ECO:0000313" key="2">
    <source>
        <dbReference type="EMBL" id="KYG10192.1"/>
    </source>
</evidence>
<feature type="compositionally biased region" description="Basic and acidic residues" evidence="1">
    <location>
        <begin position="266"/>
        <end position="276"/>
    </location>
</feature>
<accession>A0A150TZT3</accession>
<proteinExistence type="predicted"/>
<dbReference type="EMBL" id="JEME01000425">
    <property type="protein sequence ID" value="KYG10192.1"/>
    <property type="molecule type" value="Genomic_DNA"/>
</dbReference>